<dbReference type="OrthoDB" id="5392202at2"/>
<keyword evidence="4 12" id="KW-0597">Phosphoprotein</keyword>
<evidence type="ECO:0000256" key="8">
    <source>
        <dbReference type="ARBA" id="ARBA00022840"/>
    </source>
</evidence>
<dbReference type="Pfam" id="PF00512">
    <property type="entry name" value="HisKA"/>
    <property type="match status" value="1"/>
</dbReference>
<dbReference type="SMART" id="SM00388">
    <property type="entry name" value="HisKA"/>
    <property type="match status" value="1"/>
</dbReference>
<evidence type="ECO:0000256" key="7">
    <source>
        <dbReference type="ARBA" id="ARBA00022777"/>
    </source>
</evidence>
<name>B9M260_GEODF</name>
<evidence type="ECO:0000313" key="16">
    <source>
        <dbReference type="EMBL" id="ACM21178.1"/>
    </source>
</evidence>
<dbReference type="SUPFAM" id="SSF55874">
    <property type="entry name" value="ATPase domain of HSP90 chaperone/DNA topoisomerase II/histidine kinase"/>
    <property type="match status" value="1"/>
</dbReference>
<dbReference type="CDD" id="cd17546">
    <property type="entry name" value="REC_hyHK_CKI1_RcsC-like"/>
    <property type="match status" value="1"/>
</dbReference>
<dbReference type="PANTHER" id="PTHR45339">
    <property type="entry name" value="HYBRID SIGNAL TRANSDUCTION HISTIDINE KINASE J"/>
    <property type="match status" value="1"/>
</dbReference>
<dbReference type="InterPro" id="IPR003660">
    <property type="entry name" value="HAMP_dom"/>
</dbReference>
<dbReference type="PANTHER" id="PTHR45339:SF1">
    <property type="entry name" value="HYBRID SIGNAL TRANSDUCTION HISTIDINE KINASE J"/>
    <property type="match status" value="1"/>
</dbReference>
<dbReference type="InterPro" id="IPR036097">
    <property type="entry name" value="HisK_dim/P_sf"/>
</dbReference>
<dbReference type="Proteomes" id="UP000007721">
    <property type="component" value="Chromosome"/>
</dbReference>
<keyword evidence="7 16" id="KW-0418">Kinase</keyword>
<dbReference type="CDD" id="cd06225">
    <property type="entry name" value="HAMP"/>
    <property type="match status" value="1"/>
</dbReference>
<keyword evidence="5" id="KW-0808">Transferase</keyword>
<dbReference type="Gene3D" id="1.10.287.130">
    <property type="match status" value="1"/>
</dbReference>
<dbReference type="Pfam" id="PF00072">
    <property type="entry name" value="Response_reg"/>
    <property type="match status" value="1"/>
</dbReference>
<dbReference type="InterPro" id="IPR003594">
    <property type="entry name" value="HATPase_dom"/>
</dbReference>
<feature type="domain" description="HAMP" evidence="15">
    <location>
        <begin position="196"/>
        <end position="248"/>
    </location>
</feature>
<dbReference type="SMART" id="SM00387">
    <property type="entry name" value="HATPase_c"/>
    <property type="match status" value="1"/>
</dbReference>
<evidence type="ECO:0000256" key="6">
    <source>
        <dbReference type="ARBA" id="ARBA00022741"/>
    </source>
</evidence>
<dbReference type="SMART" id="SM00304">
    <property type="entry name" value="HAMP"/>
    <property type="match status" value="1"/>
</dbReference>
<dbReference type="CDD" id="cd16922">
    <property type="entry name" value="HATPase_EvgS-ArcB-TorS-like"/>
    <property type="match status" value="1"/>
</dbReference>
<dbReference type="STRING" id="316067.Geob_2833"/>
<accession>B9M260</accession>
<keyword evidence="6" id="KW-0547">Nucleotide-binding</keyword>
<dbReference type="SMART" id="SM00448">
    <property type="entry name" value="REC"/>
    <property type="match status" value="1"/>
</dbReference>
<evidence type="ECO:0000256" key="4">
    <source>
        <dbReference type="ARBA" id="ARBA00022553"/>
    </source>
</evidence>
<dbReference type="InterPro" id="IPR036890">
    <property type="entry name" value="HATPase_C_sf"/>
</dbReference>
<organism evidence="16 17">
    <name type="scientific">Geotalea daltonii (strain DSM 22248 / JCM 15807 / FRC-32)</name>
    <name type="common">Geobacter daltonii</name>
    <dbReference type="NCBI Taxonomy" id="316067"/>
    <lineage>
        <taxon>Bacteria</taxon>
        <taxon>Pseudomonadati</taxon>
        <taxon>Thermodesulfobacteriota</taxon>
        <taxon>Desulfuromonadia</taxon>
        <taxon>Geobacterales</taxon>
        <taxon>Geobacteraceae</taxon>
        <taxon>Geotalea</taxon>
    </lineage>
</organism>
<dbReference type="SUPFAM" id="SSF47384">
    <property type="entry name" value="Homodimeric domain of signal transducing histidine kinase"/>
    <property type="match status" value="1"/>
</dbReference>
<dbReference type="InterPro" id="IPR004358">
    <property type="entry name" value="Sig_transdc_His_kin-like_C"/>
</dbReference>
<sequence length="645" mass="71470">MQVKRKLQLVAIASAMAGLMVISMLSVALYHVDRAIKQSHIASEIVNEAFEGSTFREDYLRIGNERSKIQWFAKHEQLGRLLKTASGTFKDSNDTRTIGKMIHNHESSERLFSAVVENREKKNADEKPYDLHRQIESRLTTQLVMTLYEMVLEARRLHESADRRLLFTLNLAGVGILCIVIIATAVGVFNSWNMARIMANRMGRLSAGASVVGDGNLDHRIAIQGDDEFAEFSCAFDAMTAKLASTYLELEQSRQAAEEGNRAKSQFLANMSHELRTPMNGILGVLQLLLSGHAGQLEKKQRELLLKATKSGDLLLQIISDILDLSKIEAGKLQIHEQPFSLRKCLSDAVDYFSSEAQGKGLHLTLSIAPDVPDVVKGDQVRLRQVLLNLIGNAVKFTDHGRVEVKAVTGNKTATGETEITFTINDTGIGIPADKKHLLFRSFSQVDSSDRRRYGGTGLGLAISSQIVEMMGGRIAFDSREGEGSTFFFTVPLAVEGEGRDDSRHETPPFWEAAPPINETGTIPQILAAEDDALAGELLKQILELFGLEMDLAKTGQEAVEMWEKGHYDLIIMDVQMPRMDGITATRIIRQKEEAVGGHIPIIAMTAHAYREDEERCYAAGMDGYLTKPLDLQKGKEVIMGFIKK</sequence>
<dbReference type="Gene3D" id="3.30.565.10">
    <property type="entry name" value="Histidine kinase-like ATPase, C-terminal domain"/>
    <property type="match status" value="1"/>
</dbReference>
<evidence type="ECO:0000259" key="14">
    <source>
        <dbReference type="PROSITE" id="PS50110"/>
    </source>
</evidence>
<comment type="catalytic activity">
    <reaction evidence="1">
        <text>ATP + protein L-histidine = ADP + protein N-phospho-L-histidine.</text>
        <dbReference type="EC" id="2.7.13.3"/>
    </reaction>
</comment>
<dbReference type="RefSeq" id="WP_012647906.1">
    <property type="nucleotide sequence ID" value="NC_011979.1"/>
</dbReference>
<evidence type="ECO:0000256" key="11">
    <source>
        <dbReference type="ARBA" id="ARBA00068150"/>
    </source>
</evidence>
<dbReference type="InterPro" id="IPR001789">
    <property type="entry name" value="Sig_transdc_resp-reg_receiver"/>
</dbReference>
<dbReference type="GO" id="GO:0005524">
    <property type="term" value="F:ATP binding"/>
    <property type="evidence" value="ECO:0007669"/>
    <property type="project" value="UniProtKB-KW"/>
</dbReference>
<evidence type="ECO:0000256" key="2">
    <source>
        <dbReference type="ARBA" id="ARBA00004370"/>
    </source>
</evidence>
<comment type="subcellular location">
    <subcellularLocation>
        <location evidence="2">Membrane</location>
    </subcellularLocation>
</comment>
<evidence type="ECO:0000256" key="9">
    <source>
        <dbReference type="ARBA" id="ARBA00023012"/>
    </source>
</evidence>
<dbReference type="SUPFAM" id="SSF158472">
    <property type="entry name" value="HAMP domain-like"/>
    <property type="match status" value="1"/>
</dbReference>
<dbReference type="PROSITE" id="PS50885">
    <property type="entry name" value="HAMP"/>
    <property type="match status" value="1"/>
</dbReference>
<dbReference type="PRINTS" id="PR00344">
    <property type="entry name" value="BCTRLSENSOR"/>
</dbReference>
<dbReference type="SUPFAM" id="SSF52172">
    <property type="entry name" value="CheY-like"/>
    <property type="match status" value="1"/>
</dbReference>
<dbReference type="Gene3D" id="6.10.340.10">
    <property type="match status" value="1"/>
</dbReference>
<dbReference type="Pfam" id="PF00672">
    <property type="entry name" value="HAMP"/>
    <property type="match status" value="1"/>
</dbReference>
<feature type="domain" description="Histidine kinase" evidence="13">
    <location>
        <begin position="270"/>
        <end position="495"/>
    </location>
</feature>
<dbReference type="GO" id="GO:0016020">
    <property type="term" value="C:membrane"/>
    <property type="evidence" value="ECO:0007669"/>
    <property type="project" value="UniProtKB-SubCell"/>
</dbReference>
<proteinExistence type="predicted"/>
<dbReference type="FunFam" id="3.30.565.10:FF:000010">
    <property type="entry name" value="Sensor histidine kinase RcsC"/>
    <property type="match status" value="1"/>
</dbReference>
<dbReference type="PROSITE" id="PS50109">
    <property type="entry name" value="HIS_KIN"/>
    <property type="match status" value="1"/>
</dbReference>
<evidence type="ECO:0000313" key="17">
    <source>
        <dbReference type="Proteomes" id="UP000007721"/>
    </source>
</evidence>
<dbReference type="Pfam" id="PF02518">
    <property type="entry name" value="HATPase_c"/>
    <property type="match status" value="1"/>
</dbReference>
<dbReference type="Gene3D" id="3.40.50.2300">
    <property type="match status" value="1"/>
</dbReference>
<keyword evidence="9" id="KW-0902">Two-component regulatory system</keyword>
<dbReference type="GO" id="GO:0000155">
    <property type="term" value="F:phosphorelay sensor kinase activity"/>
    <property type="evidence" value="ECO:0007669"/>
    <property type="project" value="InterPro"/>
</dbReference>
<dbReference type="AlphaFoldDB" id="B9M260"/>
<protein>
    <recommendedName>
        <fullName evidence="11">Sensory/regulatory protein RpfC</fullName>
        <ecNumber evidence="3">2.7.13.3</ecNumber>
    </recommendedName>
</protein>
<evidence type="ECO:0000259" key="15">
    <source>
        <dbReference type="PROSITE" id="PS50885"/>
    </source>
</evidence>
<dbReference type="FunFam" id="1.10.287.130:FF:000002">
    <property type="entry name" value="Two-component osmosensing histidine kinase"/>
    <property type="match status" value="1"/>
</dbReference>
<dbReference type="KEGG" id="geo:Geob_2833"/>
<gene>
    <name evidence="16" type="ordered locus">Geob_2833</name>
</gene>
<evidence type="ECO:0000259" key="13">
    <source>
        <dbReference type="PROSITE" id="PS50109"/>
    </source>
</evidence>
<feature type="modified residue" description="4-aspartylphosphate" evidence="12">
    <location>
        <position position="574"/>
    </location>
</feature>
<evidence type="ECO:0000256" key="5">
    <source>
        <dbReference type="ARBA" id="ARBA00022679"/>
    </source>
</evidence>
<evidence type="ECO:0000256" key="12">
    <source>
        <dbReference type="PROSITE-ProRule" id="PRU00169"/>
    </source>
</evidence>
<dbReference type="InterPro" id="IPR005467">
    <property type="entry name" value="His_kinase_dom"/>
</dbReference>
<dbReference type="PROSITE" id="PS50110">
    <property type="entry name" value="RESPONSE_REGULATORY"/>
    <property type="match status" value="1"/>
</dbReference>
<keyword evidence="8" id="KW-0067">ATP-binding</keyword>
<dbReference type="EC" id="2.7.13.3" evidence="3"/>
<keyword evidence="17" id="KW-1185">Reference proteome</keyword>
<evidence type="ECO:0000256" key="1">
    <source>
        <dbReference type="ARBA" id="ARBA00000085"/>
    </source>
</evidence>
<dbReference type="CDD" id="cd00082">
    <property type="entry name" value="HisKA"/>
    <property type="match status" value="1"/>
</dbReference>
<dbReference type="EMBL" id="CP001390">
    <property type="protein sequence ID" value="ACM21178.1"/>
    <property type="molecule type" value="Genomic_DNA"/>
</dbReference>
<dbReference type="HOGENOM" id="CLU_000445_114_21_7"/>
<evidence type="ECO:0000256" key="10">
    <source>
        <dbReference type="ARBA" id="ARBA00064003"/>
    </source>
</evidence>
<dbReference type="InterPro" id="IPR003661">
    <property type="entry name" value="HisK_dim/P_dom"/>
</dbReference>
<dbReference type="InterPro" id="IPR011006">
    <property type="entry name" value="CheY-like_superfamily"/>
</dbReference>
<feature type="domain" description="Response regulatory" evidence="14">
    <location>
        <begin position="525"/>
        <end position="643"/>
    </location>
</feature>
<comment type="subunit">
    <text evidence="10">At low DSF concentrations, interacts with RpfF.</text>
</comment>
<reference evidence="16 17" key="1">
    <citation type="submission" date="2009-01" db="EMBL/GenBank/DDBJ databases">
        <title>Complete sequence of Geobacter sp. FRC-32.</title>
        <authorList>
            <consortium name="US DOE Joint Genome Institute"/>
            <person name="Lucas S."/>
            <person name="Copeland A."/>
            <person name="Lapidus A."/>
            <person name="Glavina del Rio T."/>
            <person name="Dalin E."/>
            <person name="Tice H."/>
            <person name="Bruce D."/>
            <person name="Goodwin L."/>
            <person name="Pitluck S."/>
            <person name="Saunders E."/>
            <person name="Brettin T."/>
            <person name="Detter J.C."/>
            <person name="Han C."/>
            <person name="Larimer F."/>
            <person name="Land M."/>
            <person name="Hauser L."/>
            <person name="Kyrpides N."/>
            <person name="Ovchinnikova G."/>
            <person name="Kostka J."/>
            <person name="Richardson P."/>
        </authorList>
    </citation>
    <scope>NUCLEOTIDE SEQUENCE [LARGE SCALE GENOMIC DNA]</scope>
    <source>
        <strain evidence="17">DSM 22248 / JCM 15807 / FRC-32</strain>
    </source>
</reference>
<dbReference type="eggNOG" id="COG2205">
    <property type="taxonomic scope" value="Bacteria"/>
</dbReference>
<evidence type="ECO:0000256" key="3">
    <source>
        <dbReference type="ARBA" id="ARBA00012438"/>
    </source>
</evidence>